<keyword evidence="9" id="KW-0067">ATP-binding</keyword>
<dbReference type="PANTHER" id="PTHR43599:SF3">
    <property type="entry name" value="SI:DKEY-6E2.2"/>
    <property type="match status" value="1"/>
</dbReference>
<evidence type="ECO:0000259" key="12">
    <source>
        <dbReference type="SMART" id="SM01001"/>
    </source>
</evidence>
<keyword evidence="7" id="KW-0658">Purine biosynthesis</keyword>
<dbReference type="Pfam" id="PF01259">
    <property type="entry name" value="SAICAR_synt"/>
    <property type="match status" value="1"/>
</dbReference>
<dbReference type="Gene3D" id="3.30.470.20">
    <property type="entry name" value="ATP-grasp fold, B domain"/>
    <property type="match status" value="1"/>
</dbReference>
<dbReference type="HAMAP" id="MF_00137">
    <property type="entry name" value="SAICAR_synth"/>
    <property type="match status" value="1"/>
</dbReference>
<dbReference type="FunFam" id="3.30.470.20:FF:000020">
    <property type="entry name" value="Probable multifunctional protein ADE2"/>
    <property type="match status" value="1"/>
</dbReference>
<evidence type="ECO:0000256" key="4">
    <source>
        <dbReference type="ARBA" id="ARBA00011020"/>
    </source>
</evidence>
<dbReference type="GO" id="GO:0006189">
    <property type="term" value="P:'de novo' IMP biosynthetic process"/>
    <property type="evidence" value="ECO:0007669"/>
    <property type="project" value="UniProtKB-UniPathway"/>
</dbReference>
<evidence type="ECO:0000313" key="13">
    <source>
        <dbReference type="EMBL" id="BAE93515.1"/>
    </source>
</evidence>
<gene>
    <name evidence="13" type="primary">paics</name>
</gene>
<feature type="domain" description="PurE" evidence="12">
    <location>
        <begin position="278"/>
        <end position="425"/>
    </location>
</feature>
<reference evidence="13" key="1">
    <citation type="journal article" date="2006" name="Dev. Dyn.">
        <title>Molecular approach to annelid regeneration: cDNA subtraction cloning reveals various novel genes that are upregulated during the large-scale regeneration of the oligochaete, Enchytraeus japonensis.</title>
        <authorList>
            <person name="Myohara M."/>
            <person name="Niva C.C."/>
            <person name="Lee J.M."/>
        </authorList>
    </citation>
    <scope>NUCLEOTIDE SEQUENCE</scope>
    <source>
        <tissue evidence="13">Artificially-cut body fragments</tissue>
    </source>
</reference>
<dbReference type="InterPro" id="IPR028923">
    <property type="entry name" value="SAICAR_synt/ADE2_N"/>
</dbReference>
<dbReference type="PROSITE" id="PS01057">
    <property type="entry name" value="SAICAR_SYNTHETASE_1"/>
    <property type="match status" value="1"/>
</dbReference>
<comment type="pathway">
    <text evidence="2">Purine metabolism; IMP biosynthesis via de novo pathway; 5-amino-1-(5-phospho-D-ribosyl)imidazole-4-carboxylate from 5-amino-1-(5-phospho-D-ribosyl)imidazole (carboxylase route): step 1/1.</text>
</comment>
<dbReference type="Gene3D" id="3.40.50.1970">
    <property type="match status" value="1"/>
</dbReference>
<protein>
    <submittedName>
        <fullName evidence="13">Uncharacterized protein paics</fullName>
    </submittedName>
</protein>
<keyword evidence="5" id="KW-0436">Ligase</keyword>
<evidence type="ECO:0000256" key="3">
    <source>
        <dbReference type="ARBA" id="ARBA00010478"/>
    </source>
</evidence>
<dbReference type="CDD" id="cd01416">
    <property type="entry name" value="SAICAR_synt_Ade5"/>
    <property type="match status" value="1"/>
</dbReference>
<evidence type="ECO:0000256" key="11">
    <source>
        <dbReference type="ARBA" id="ARBA00023268"/>
    </source>
</evidence>
<dbReference type="AlphaFoldDB" id="Q1MX38"/>
<name>Q1MX38_9ANNE</name>
<keyword evidence="10" id="KW-0456">Lyase</keyword>
<dbReference type="PANTHER" id="PTHR43599">
    <property type="entry name" value="MULTIFUNCTIONAL PROTEIN ADE2"/>
    <property type="match status" value="1"/>
</dbReference>
<comment type="pathway">
    <text evidence="1">Purine metabolism; IMP biosynthesis via de novo pathway; 5-amino-1-(5-phospho-D-ribosyl)imidazole-4-carboxamide from 5-amino-1-(5-phospho-D-ribosyl)imidazole-4-carboxylate: step 1/2.</text>
</comment>
<keyword evidence="6" id="KW-0547">Nucleotide-binding</keyword>
<evidence type="ECO:0000256" key="10">
    <source>
        <dbReference type="ARBA" id="ARBA00023239"/>
    </source>
</evidence>
<dbReference type="GO" id="GO:0004639">
    <property type="term" value="F:phosphoribosylaminoimidazolesuccinocarboxamide synthase activity"/>
    <property type="evidence" value="ECO:0007669"/>
    <property type="project" value="InterPro"/>
</dbReference>
<accession>Q1MX38</accession>
<proteinExistence type="evidence at transcript level"/>
<dbReference type="InterPro" id="IPR018236">
    <property type="entry name" value="SAICAR_synthetase_CS"/>
</dbReference>
<dbReference type="InterPro" id="IPR033626">
    <property type="entry name" value="PurE_classII"/>
</dbReference>
<dbReference type="FunFam" id="3.40.50.1970:FF:000006">
    <property type="entry name" value="Probable multifunctional protein ADE2"/>
    <property type="match status" value="1"/>
</dbReference>
<dbReference type="UniPathway" id="UPA00074">
    <property type="reaction ID" value="UER00130"/>
</dbReference>
<dbReference type="Gene3D" id="3.30.200.20">
    <property type="entry name" value="Phosphorylase Kinase, domain 1"/>
    <property type="match status" value="1"/>
</dbReference>
<dbReference type="SUPFAM" id="SSF56104">
    <property type="entry name" value="SAICAR synthase-like"/>
    <property type="match status" value="1"/>
</dbReference>
<evidence type="ECO:0000256" key="1">
    <source>
        <dbReference type="ARBA" id="ARBA00004672"/>
    </source>
</evidence>
<dbReference type="PROSITE" id="PS01058">
    <property type="entry name" value="SAICAR_SYNTHETASE_2"/>
    <property type="match status" value="1"/>
</dbReference>
<evidence type="ECO:0000256" key="6">
    <source>
        <dbReference type="ARBA" id="ARBA00022741"/>
    </source>
</evidence>
<organism evidence="13">
    <name type="scientific">Enchytraeus japonensis</name>
    <dbReference type="NCBI Taxonomy" id="228735"/>
    <lineage>
        <taxon>Eukaryota</taxon>
        <taxon>Metazoa</taxon>
        <taxon>Spiralia</taxon>
        <taxon>Lophotrochozoa</taxon>
        <taxon>Annelida</taxon>
        <taxon>Clitellata</taxon>
        <taxon>Oligochaeta</taxon>
        <taxon>Enchytraeida</taxon>
        <taxon>Enchytraeidae</taxon>
        <taxon>Enchytraeus</taxon>
    </lineage>
</organism>
<dbReference type="GO" id="GO:0005524">
    <property type="term" value="F:ATP binding"/>
    <property type="evidence" value="ECO:0007669"/>
    <property type="project" value="UniProtKB-KW"/>
</dbReference>
<dbReference type="GO" id="GO:0016831">
    <property type="term" value="F:carboxy-lyase activity"/>
    <property type="evidence" value="ECO:0007669"/>
    <property type="project" value="UniProtKB-KW"/>
</dbReference>
<keyword evidence="8" id="KW-0210">Decarboxylase</keyword>
<evidence type="ECO:0000256" key="9">
    <source>
        <dbReference type="ARBA" id="ARBA00022840"/>
    </source>
</evidence>
<dbReference type="SUPFAM" id="SSF52255">
    <property type="entry name" value="N5-CAIR mutase (phosphoribosylaminoimidazole carboxylase, PurE)"/>
    <property type="match status" value="1"/>
</dbReference>
<evidence type="ECO:0000256" key="2">
    <source>
        <dbReference type="ARBA" id="ARBA00004747"/>
    </source>
</evidence>
<comment type="similarity">
    <text evidence="4">In the N-terminal section; belongs to the SAICAR synthetase family.</text>
</comment>
<dbReference type="GO" id="GO:0005829">
    <property type="term" value="C:cytosol"/>
    <property type="evidence" value="ECO:0007669"/>
    <property type="project" value="TreeGrafter"/>
</dbReference>
<dbReference type="SMART" id="SM01001">
    <property type="entry name" value="AIRC"/>
    <property type="match status" value="1"/>
</dbReference>
<evidence type="ECO:0000256" key="7">
    <source>
        <dbReference type="ARBA" id="ARBA00022755"/>
    </source>
</evidence>
<dbReference type="InterPro" id="IPR000031">
    <property type="entry name" value="PurE_dom"/>
</dbReference>
<dbReference type="HAMAP" id="MF_02045">
    <property type="entry name" value="PurE_classII"/>
    <property type="match status" value="1"/>
</dbReference>
<evidence type="ECO:0000256" key="8">
    <source>
        <dbReference type="ARBA" id="ARBA00022793"/>
    </source>
</evidence>
<dbReference type="EMBL" id="AB205583">
    <property type="protein sequence ID" value="BAE93515.1"/>
    <property type="molecule type" value="mRNA"/>
</dbReference>
<dbReference type="Pfam" id="PF00731">
    <property type="entry name" value="AIRC"/>
    <property type="match status" value="1"/>
</dbReference>
<keyword evidence="11" id="KW-0511">Multifunctional enzyme</keyword>
<sequence>MSTTTASNGTKAGEFLKMDVVVGEKVIEGKTKIVSTIKNQPDLVLVHSKDRITAGDGAKSHVMEGKAEISTKTAATIFGILKRAGIKSHFIGQHSATDFIARHCHMIPIEFVTRRVATGSFLKRNAGVKEGFRFNPPKLEYFYKDDANHDPQWCAEQILEAQMNCAGVTIGQTELDIMSKTTVAVFEILERLWKTRDCALIDMKIEFGIDVTTKEVILADIIDSDSWRLWPSGDRRLMKDKQVYRDMAEVTAEGLQTVMKNFTWIADQLQLIDAEPVGRVVVLMGSTADKETGEKIKETCNKLGVNCHIRVTSAHKGTDATLKILADYEGDGVATVLVAVAGRSNGLGPVLSGNATFPVINCPPLKAEWGPQDVWSSLRMPSGLGCSTVISAEAAALNAAQILALNDHMVWMRLRASQLNTWVDLRLADKKITGN</sequence>
<dbReference type="InterPro" id="IPR050089">
    <property type="entry name" value="SAICAR_synthetase"/>
</dbReference>
<comment type="similarity">
    <text evidence="3">In the C-terminal section; belongs to the AIR carboxylase family. Class II subfamily.</text>
</comment>
<evidence type="ECO:0000256" key="5">
    <source>
        <dbReference type="ARBA" id="ARBA00022598"/>
    </source>
</evidence>
<dbReference type="FunFam" id="3.30.200.20:FF:000183">
    <property type="entry name" value="Probable multifunctional protein ADE2"/>
    <property type="match status" value="1"/>
</dbReference>